<protein>
    <recommendedName>
        <fullName evidence="3">RES domain-containing protein</fullName>
    </recommendedName>
</protein>
<dbReference type="AlphaFoldDB" id="A0A1I4MBF4"/>
<proteinExistence type="predicted"/>
<dbReference type="Proteomes" id="UP000199006">
    <property type="component" value="Unassembled WGS sequence"/>
</dbReference>
<accession>A0A1I4MBF4</accession>
<dbReference type="EMBL" id="FOTI01000051">
    <property type="protein sequence ID" value="SFM00528.1"/>
    <property type="molecule type" value="Genomic_DNA"/>
</dbReference>
<organism evidence="1 2">
    <name type="scientific">Halanaerobium salsuginis</name>
    <dbReference type="NCBI Taxonomy" id="29563"/>
    <lineage>
        <taxon>Bacteria</taxon>
        <taxon>Bacillati</taxon>
        <taxon>Bacillota</taxon>
        <taxon>Clostridia</taxon>
        <taxon>Halanaerobiales</taxon>
        <taxon>Halanaerobiaceae</taxon>
        <taxon>Halanaerobium</taxon>
    </lineage>
</organism>
<dbReference type="RefSeq" id="WP_089862560.1">
    <property type="nucleotide sequence ID" value="NZ_FOTI01000051.1"/>
</dbReference>
<evidence type="ECO:0000313" key="1">
    <source>
        <dbReference type="EMBL" id="SFM00528.1"/>
    </source>
</evidence>
<sequence length="261" mass="30670">MKDNIKNIKVFDSVKNKIEGSIKVEAGDTRTGRKVVHYDSKDPGISEARKKLEKLIKDFVELGKPDLETYLAEIVSKFRCKTNLKQILCYRGLSIESESNLNDKYIGPAPKEYITDNRYNSKNENCLYLIDDNKFIKEEICKENWLEQKYEIPLSDYKIADLSVDNNKINNILKLAFYMSEKGRTNSGYNIESALQKRGKSKYLYSQLLAKLFKKYKWDGFFIAGVRGRKKEHYNNIVIFESIIRDWQEWISGQYYYHKSI</sequence>
<reference evidence="1 2" key="1">
    <citation type="submission" date="2016-10" db="EMBL/GenBank/DDBJ databases">
        <authorList>
            <person name="de Groot N.N."/>
        </authorList>
    </citation>
    <scope>NUCLEOTIDE SEQUENCE [LARGE SCALE GENOMIC DNA]</scope>
    <source>
        <strain evidence="1 2">ATCC 51327</strain>
    </source>
</reference>
<keyword evidence="2" id="KW-1185">Reference proteome</keyword>
<gene>
    <name evidence="1" type="ORF">SAMN02983006_02561</name>
</gene>
<evidence type="ECO:0000313" key="2">
    <source>
        <dbReference type="Proteomes" id="UP000199006"/>
    </source>
</evidence>
<evidence type="ECO:0008006" key="3">
    <source>
        <dbReference type="Google" id="ProtNLM"/>
    </source>
</evidence>
<name>A0A1I4MBF4_9FIRM</name>
<dbReference type="STRING" id="29563.SAMN02983006_02561"/>